<evidence type="ECO:0000256" key="2">
    <source>
        <dbReference type="ARBA" id="ARBA00022448"/>
    </source>
</evidence>
<keyword evidence="3 6" id="KW-0812">Transmembrane</keyword>
<dbReference type="InterPro" id="IPR053160">
    <property type="entry name" value="MFS_DHA3_Transporter"/>
</dbReference>
<feature type="transmembrane region" description="Helical" evidence="6">
    <location>
        <begin position="12"/>
        <end position="35"/>
    </location>
</feature>
<dbReference type="RefSeq" id="WP_135269815.1">
    <property type="nucleotide sequence ID" value="NZ_SRIB01000001.1"/>
</dbReference>
<evidence type="ECO:0000256" key="1">
    <source>
        <dbReference type="ARBA" id="ARBA00004651"/>
    </source>
</evidence>
<gene>
    <name evidence="8" type="ORF">E4100_00570</name>
</gene>
<comment type="caution">
    <text evidence="8">The sequence shown here is derived from an EMBL/GenBank/DDBJ whole genome shotgun (WGS) entry which is preliminary data.</text>
</comment>
<dbReference type="PANTHER" id="PTHR23530">
    <property type="entry name" value="TRANSPORT PROTEIN-RELATED"/>
    <property type="match status" value="1"/>
</dbReference>
<feature type="transmembrane region" description="Helical" evidence="6">
    <location>
        <begin position="163"/>
        <end position="183"/>
    </location>
</feature>
<evidence type="ECO:0000313" key="9">
    <source>
        <dbReference type="Proteomes" id="UP000298381"/>
    </source>
</evidence>
<dbReference type="SUPFAM" id="SSF103473">
    <property type="entry name" value="MFS general substrate transporter"/>
    <property type="match status" value="1"/>
</dbReference>
<dbReference type="GO" id="GO:0005886">
    <property type="term" value="C:plasma membrane"/>
    <property type="evidence" value="ECO:0007669"/>
    <property type="project" value="UniProtKB-SubCell"/>
</dbReference>
<reference evidence="8 9" key="1">
    <citation type="submission" date="2019-03" db="EMBL/GenBank/DDBJ databases">
        <title>Draft genome sequence data and analysis of a Fermenting Bacterium, Soehngenia longevitae strain 1933PT, isolated from petroleum reservoir in Azerbaijan.</title>
        <authorList>
            <person name="Grouzdev D.S."/>
            <person name="Bidzhieva S.K."/>
            <person name="Sokolova D.S."/>
            <person name="Tourova T.P."/>
            <person name="Poltaraus A.B."/>
            <person name="Nazina T.N."/>
        </authorList>
    </citation>
    <scope>NUCLEOTIDE SEQUENCE [LARGE SCALE GENOMIC DNA]</scope>
    <source>
        <strain evidence="8 9">1933P</strain>
    </source>
</reference>
<sequence>MNELQKKIKFQFTLLETIFFVHTGIIGAVYVLYLLSKGLSIFQANMVSAVFTLTSICLEVPSGAVCDIIGKRRTAIFAGIALFIAMLCFQLGMNIGIIIIGQIFWGMSYSLESGTIEAWAVNEGKFKDSEIDIVFASSAKLQSIAMILGSFIGTWFADRSLNLIWFAPMITSLIFIFMVLMFIKEPKQQNKINQISIINLYKSSIANIKAGFKHIISEKKLLYVYNFNIIIAFIFSPLMIFWSVYLKQISDDSSYIYLSFVWVLIQLALVAGNQILEYIGLKYKRKTIFIFSLIVLAISMISMNFIEGFIFATAMILLQELICAVINSSQRGLINNHIDDEKRATMISYSSLFNSLGKVMASVLFGMVADIFSITTAWMTAGIMSLLSIGYIILMYKTIDRKKYTDKNAECV</sequence>
<dbReference type="PROSITE" id="PS50850">
    <property type="entry name" value="MFS"/>
    <property type="match status" value="1"/>
</dbReference>
<dbReference type="PANTHER" id="PTHR23530:SF1">
    <property type="entry name" value="PERMEASE, MAJOR FACILITATOR SUPERFAMILY-RELATED"/>
    <property type="match status" value="1"/>
</dbReference>
<name>A0A4Z0D9Y2_9FIRM</name>
<feature type="transmembrane region" description="Helical" evidence="6">
    <location>
        <begin position="47"/>
        <end position="69"/>
    </location>
</feature>
<feature type="transmembrane region" description="Helical" evidence="6">
    <location>
        <begin position="254"/>
        <end position="275"/>
    </location>
</feature>
<dbReference type="Pfam" id="PF07690">
    <property type="entry name" value="MFS_1"/>
    <property type="match status" value="1"/>
</dbReference>
<keyword evidence="5 6" id="KW-0472">Membrane</keyword>
<dbReference type="Proteomes" id="UP000298381">
    <property type="component" value="Unassembled WGS sequence"/>
</dbReference>
<evidence type="ECO:0000256" key="4">
    <source>
        <dbReference type="ARBA" id="ARBA00022989"/>
    </source>
</evidence>
<dbReference type="Gene3D" id="1.20.1250.20">
    <property type="entry name" value="MFS general substrate transporter like domains"/>
    <property type="match status" value="1"/>
</dbReference>
<evidence type="ECO:0000259" key="7">
    <source>
        <dbReference type="PROSITE" id="PS50850"/>
    </source>
</evidence>
<proteinExistence type="predicted"/>
<keyword evidence="2" id="KW-0813">Transport</keyword>
<dbReference type="InterPro" id="IPR020846">
    <property type="entry name" value="MFS_dom"/>
</dbReference>
<keyword evidence="9" id="KW-1185">Reference proteome</keyword>
<dbReference type="InterPro" id="IPR011701">
    <property type="entry name" value="MFS"/>
</dbReference>
<evidence type="ECO:0000256" key="6">
    <source>
        <dbReference type="SAM" id="Phobius"/>
    </source>
</evidence>
<dbReference type="GO" id="GO:0022857">
    <property type="term" value="F:transmembrane transporter activity"/>
    <property type="evidence" value="ECO:0007669"/>
    <property type="project" value="InterPro"/>
</dbReference>
<comment type="subcellular location">
    <subcellularLocation>
        <location evidence="1">Cell membrane</location>
        <topology evidence="1">Multi-pass membrane protein</topology>
    </subcellularLocation>
</comment>
<evidence type="ECO:0000256" key="3">
    <source>
        <dbReference type="ARBA" id="ARBA00022692"/>
    </source>
</evidence>
<dbReference type="AlphaFoldDB" id="A0A4Z0D9Y2"/>
<organism evidence="8 9">
    <name type="scientific">Soehngenia longivitae</name>
    <dbReference type="NCBI Taxonomy" id="2562294"/>
    <lineage>
        <taxon>Bacteria</taxon>
        <taxon>Bacillati</taxon>
        <taxon>Bacillota</taxon>
        <taxon>Tissierellia</taxon>
        <taxon>Tissierellales</taxon>
        <taxon>Tissierellaceae</taxon>
        <taxon>Soehngenia</taxon>
    </lineage>
</organism>
<evidence type="ECO:0000313" key="8">
    <source>
        <dbReference type="EMBL" id="TFZ41663.1"/>
    </source>
</evidence>
<dbReference type="EMBL" id="SRIB01000001">
    <property type="protein sequence ID" value="TFZ41663.1"/>
    <property type="molecule type" value="Genomic_DNA"/>
</dbReference>
<feature type="transmembrane region" description="Helical" evidence="6">
    <location>
        <begin position="222"/>
        <end position="242"/>
    </location>
</feature>
<dbReference type="InterPro" id="IPR036259">
    <property type="entry name" value="MFS_trans_sf"/>
</dbReference>
<dbReference type="OrthoDB" id="9816124at2"/>
<feature type="transmembrane region" description="Helical" evidence="6">
    <location>
        <begin position="287"/>
        <end position="303"/>
    </location>
</feature>
<evidence type="ECO:0000256" key="5">
    <source>
        <dbReference type="ARBA" id="ARBA00023136"/>
    </source>
</evidence>
<accession>A0A4Z0D9Y2</accession>
<protein>
    <submittedName>
        <fullName evidence="8">MFS transporter</fullName>
    </submittedName>
</protein>
<feature type="transmembrane region" description="Helical" evidence="6">
    <location>
        <begin position="76"/>
        <end position="105"/>
    </location>
</feature>
<feature type="transmembrane region" description="Helical" evidence="6">
    <location>
        <begin position="371"/>
        <end position="394"/>
    </location>
</feature>
<keyword evidence="4 6" id="KW-1133">Transmembrane helix</keyword>
<feature type="domain" description="Major facilitator superfamily (MFS) profile" evidence="7">
    <location>
        <begin position="8"/>
        <end position="400"/>
    </location>
</feature>